<keyword evidence="3" id="KW-1185">Reference proteome</keyword>
<gene>
    <name evidence="2" type="ORF">T310_0883</name>
</gene>
<accession>A0A0F4Z548</accession>
<dbReference type="RefSeq" id="XP_013331630.1">
    <property type="nucleotide sequence ID" value="XM_013476176.1"/>
</dbReference>
<dbReference type="GeneID" id="25312937"/>
<protein>
    <recommendedName>
        <fullName evidence="1">Alpha/beta hydrolase fold-3 domain-containing protein</fullName>
    </recommendedName>
</protein>
<dbReference type="Pfam" id="PF07859">
    <property type="entry name" value="Abhydrolase_3"/>
    <property type="match status" value="1"/>
</dbReference>
<dbReference type="GO" id="GO:0016020">
    <property type="term" value="C:membrane"/>
    <property type="evidence" value="ECO:0007669"/>
    <property type="project" value="TreeGrafter"/>
</dbReference>
<sequence>MDLSGLLLPPAVFLGLGLTLWTYKCLMMVLFQNKIIYMPNIPPFSRSEKVETYAKRCLPVRWREESTVTADGVRISLLVGSSMHSTDLESSEDHLVVLYFQGNASSLPPRLPYFSDTIKMVNRVSNSDNNADSPPKKTFSFVAVSYRGYWTSSGRASAKGIERDAAAALHWILQRYASVKHLKIVLWGQSIGAGVATNAAAEYLEAADISQRRPIIDGMVLETPFTSVREVLLAFYPQKWLPYRYLTPFLRSHWDSEEALRRIAHAAGDRKPTTLILEAGKDEVVPHGQAERIEELCKSLGLDVERKTIAGALHTELMAKADGRRETARFLSEKF</sequence>
<name>A0A0F4Z548_RASE3</name>
<dbReference type="Gene3D" id="3.40.50.1820">
    <property type="entry name" value="alpha/beta hydrolase"/>
    <property type="match status" value="1"/>
</dbReference>
<evidence type="ECO:0000313" key="3">
    <source>
        <dbReference type="Proteomes" id="UP000053958"/>
    </source>
</evidence>
<evidence type="ECO:0000259" key="1">
    <source>
        <dbReference type="Pfam" id="PF07859"/>
    </source>
</evidence>
<dbReference type="InterPro" id="IPR013094">
    <property type="entry name" value="AB_hydrolase_3"/>
</dbReference>
<reference evidence="2 3" key="1">
    <citation type="submission" date="2015-04" db="EMBL/GenBank/DDBJ databases">
        <authorList>
            <person name="Heijne W.H."/>
            <person name="Fedorova N.D."/>
            <person name="Nierman W.C."/>
            <person name="Vollebregt A.W."/>
            <person name="Zhao Z."/>
            <person name="Wu L."/>
            <person name="Kumar M."/>
            <person name="Stam H."/>
            <person name="van den Berg M.A."/>
            <person name="Pel H.J."/>
        </authorList>
    </citation>
    <scope>NUCLEOTIDE SEQUENCE [LARGE SCALE GENOMIC DNA]</scope>
    <source>
        <strain evidence="2 3">CBS 393.64</strain>
    </source>
</reference>
<comment type="caution">
    <text evidence="2">The sequence shown here is derived from an EMBL/GenBank/DDBJ whole genome shotgun (WGS) entry which is preliminary data.</text>
</comment>
<dbReference type="OrthoDB" id="10249433at2759"/>
<proteinExistence type="predicted"/>
<dbReference type="GO" id="GO:0008474">
    <property type="term" value="F:palmitoyl-(protein) hydrolase activity"/>
    <property type="evidence" value="ECO:0007669"/>
    <property type="project" value="TreeGrafter"/>
</dbReference>
<dbReference type="AlphaFoldDB" id="A0A0F4Z548"/>
<dbReference type="PANTHER" id="PTHR12277">
    <property type="entry name" value="ALPHA/BETA HYDROLASE DOMAIN-CONTAINING PROTEIN"/>
    <property type="match status" value="1"/>
</dbReference>
<dbReference type="STRING" id="1408163.A0A0F4Z548"/>
<evidence type="ECO:0000313" key="2">
    <source>
        <dbReference type="EMBL" id="KKA25018.1"/>
    </source>
</evidence>
<dbReference type="SUPFAM" id="SSF53474">
    <property type="entry name" value="alpha/beta-Hydrolases"/>
    <property type="match status" value="1"/>
</dbReference>
<dbReference type="EMBL" id="LASV01000038">
    <property type="protein sequence ID" value="KKA25018.1"/>
    <property type="molecule type" value="Genomic_DNA"/>
</dbReference>
<dbReference type="InterPro" id="IPR029058">
    <property type="entry name" value="AB_hydrolase_fold"/>
</dbReference>
<dbReference type="PANTHER" id="PTHR12277:SF64">
    <property type="entry name" value="SUPERFAMILY HYDROLASE, PUTATIVE (AFU_ORTHOLOGUE AFUA_3G01760)-RELATED"/>
    <property type="match status" value="1"/>
</dbReference>
<organism evidence="2 3">
    <name type="scientific">Rasamsonia emersonii (strain ATCC 16479 / CBS 393.64 / IMI 116815)</name>
    <dbReference type="NCBI Taxonomy" id="1408163"/>
    <lineage>
        <taxon>Eukaryota</taxon>
        <taxon>Fungi</taxon>
        <taxon>Dikarya</taxon>
        <taxon>Ascomycota</taxon>
        <taxon>Pezizomycotina</taxon>
        <taxon>Eurotiomycetes</taxon>
        <taxon>Eurotiomycetidae</taxon>
        <taxon>Eurotiales</taxon>
        <taxon>Trichocomaceae</taxon>
        <taxon>Rasamsonia</taxon>
    </lineage>
</organism>
<dbReference type="Proteomes" id="UP000053958">
    <property type="component" value="Unassembled WGS sequence"/>
</dbReference>
<feature type="domain" description="Alpha/beta hydrolase fold-3" evidence="1">
    <location>
        <begin position="163"/>
        <end position="315"/>
    </location>
</feature>